<feature type="region of interest" description="Disordered" evidence="1">
    <location>
        <begin position="103"/>
        <end position="154"/>
    </location>
</feature>
<feature type="transmembrane region" description="Helical" evidence="2">
    <location>
        <begin position="12"/>
        <end position="33"/>
    </location>
</feature>
<keyword evidence="5" id="KW-1185">Reference proteome</keyword>
<evidence type="ECO:0000313" key="4">
    <source>
        <dbReference type="EMBL" id="MBT0666024.1"/>
    </source>
</evidence>
<keyword evidence="2" id="KW-0812">Transmembrane</keyword>
<feature type="domain" description="Prokaryotic YEATS" evidence="3">
    <location>
        <begin position="176"/>
        <end position="246"/>
    </location>
</feature>
<evidence type="ECO:0000313" key="5">
    <source>
        <dbReference type="Proteomes" id="UP000811899"/>
    </source>
</evidence>
<evidence type="ECO:0000259" key="3">
    <source>
        <dbReference type="Pfam" id="PF20305"/>
    </source>
</evidence>
<gene>
    <name evidence="4" type="ORF">KI809_17060</name>
</gene>
<keyword evidence="2" id="KW-1133">Transmembrane helix</keyword>
<feature type="compositionally biased region" description="Pro residues" evidence="1">
    <location>
        <begin position="104"/>
        <end position="114"/>
    </location>
</feature>
<dbReference type="InterPro" id="IPR046888">
    <property type="entry name" value="pYEATS"/>
</dbReference>
<feature type="compositionally biased region" description="Basic and acidic residues" evidence="1">
    <location>
        <begin position="141"/>
        <end position="154"/>
    </location>
</feature>
<name>A0AAW4LDD9_9BACT</name>
<comment type="caution">
    <text evidence="4">The sequence shown here is derived from an EMBL/GenBank/DDBJ whole genome shotgun (WGS) entry which is preliminary data.</text>
</comment>
<protein>
    <recommendedName>
        <fullName evidence="3">Prokaryotic YEATS domain-containing protein</fullName>
    </recommendedName>
</protein>
<evidence type="ECO:0000256" key="1">
    <source>
        <dbReference type="SAM" id="MobiDB-lite"/>
    </source>
</evidence>
<proteinExistence type="predicted"/>
<organism evidence="4 5">
    <name type="scientific">Geoanaerobacter pelophilus</name>
    <dbReference type="NCBI Taxonomy" id="60036"/>
    <lineage>
        <taxon>Bacteria</taxon>
        <taxon>Pseudomonadati</taxon>
        <taxon>Thermodesulfobacteriota</taxon>
        <taxon>Desulfuromonadia</taxon>
        <taxon>Geobacterales</taxon>
        <taxon>Geobacteraceae</taxon>
        <taxon>Geoanaerobacter</taxon>
    </lineage>
</organism>
<dbReference type="AlphaFoldDB" id="A0AAW4LDD9"/>
<dbReference type="Proteomes" id="UP000811899">
    <property type="component" value="Unassembled WGS sequence"/>
</dbReference>
<dbReference type="Pfam" id="PF20305">
    <property type="entry name" value="pYEATS"/>
    <property type="match status" value="1"/>
</dbReference>
<dbReference type="EMBL" id="JAHCVJ010000008">
    <property type="protein sequence ID" value="MBT0666024.1"/>
    <property type="molecule type" value="Genomic_DNA"/>
</dbReference>
<dbReference type="RefSeq" id="WP_214172795.1">
    <property type="nucleotide sequence ID" value="NZ_JAHCVJ010000008.1"/>
</dbReference>
<evidence type="ECO:0000256" key="2">
    <source>
        <dbReference type="SAM" id="Phobius"/>
    </source>
</evidence>
<reference evidence="4 5" key="1">
    <citation type="submission" date="2021-05" db="EMBL/GenBank/DDBJ databases">
        <title>The draft genome of Geobacter pelophilus DSM 12255.</title>
        <authorList>
            <person name="Xu Z."/>
            <person name="Masuda Y."/>
            <person name="Itoh H."/>
            <person name="Senoo K."/>
        </authorList>
    </citation>
    <scope>NUCLEOTIDE SEQUENCE [LARGE SCALE GENOMIC DNA]</scope>
    <source>
        <strain evidence="4 5">DSM 12255</strain>
    </source>
</reference>
<sequence>MSKAINKKSDPIQAILNCLAGAAFIGAVLRVTASGKDLFDRLDTTTLLYLAVAGALLMMRQVKSLAFGDFKVELDQVKKVAEEARSIAQIADNAAQYQVTQQPTPLPKIAPPPAAAASPQSGAPQTTPASTPQLPPIAPGTHDDDPWKGVFGEKPEMNNRRLSAVVTPMADDSDWYKIHLVVESTSPKNAPLKGTVQFFLHDSFNNDRPQVPVRQDGIAELYLKAWGAFTVGVLADEGATRLELDLAELPDAPYKFRIN</sequence>
<feature type="compositionally biased region" description="Low complexity" evidence="1">
    <location>
        <begin position="115"/>
        <end position="125"/>
    </location>
</feature>
<accession>A0AAW4LDD9</accession>
<keyword evidence="2" id="KW-0472">Membrane</keyword>